<dbReference type="GO" id="GO:0006260">
    <property type="term" value="P:DNA replication"/>
    <property type="evidence" value="ECO:0007669"/>
    <property type="project" value="TreeGrafter"/>
</dbReference>
<dbReference type="RefSeq" id="XP_023561841.1">
    <property type="nucleotide sequence ID" value="XM_023706073.1"/>
</dbReference>
<dbReference type="GeneID" id="101575421"/>
<dbReference type="Pfam" id="PF13365">
    <property type="entry name" value="Trypsin_2"/>
    <property type="match status" value="1"/>
</dbReference>
<keyword evidence="2" id="KW-1185">Reference proteome</keyword>
<protein>
    <submittedName>
        <fullName evidence="3">Protein FAM111A-like</fullName>
    </submittedName>
</protein>
<feature type="compositionally biased region" description="Polar residues" evidence="1">
    <location>
        <begin position="1"/>
        <end position="15"/>
    </location>
</feature>
<evidence type="ECO:0000313" key="3">
    <source>
        <dbReference type="RefSeq" id="XP_023561841.1"/>
    </source>
</evidence>
<feature type="region of interest" description="Disordered" evidence="1">
    <location>
        <begin position="1"/>
        <end position="56"/>
    </location>
</feature>
<evidence type="ECO:0000256" key="1">
    <source>
        <dbReference type="SAM" id="MobiDB-lite"/>
    </source>
</evidence>
<dbReference type="InParanoid" id="A0A6P6DPF5"/>
<dbReference type="PANTHER" id="PTHR14389">
    <property type="entry name" value="SI:CH1073-475A24.1"/>
    <property type="match status" value="1"/>
</dbReference>
<sequence>MSCQKCRSQELNQENNLKREDVLPQVGKAPQNATNSSQKKTESKKRQKDITNTQDQECHFPKKIREGQSMHQNKLINVILDVNHRKNENMKPVLHHSDQVSLKEVLSTLKAVREEAKSQAGKEMLVCGTQGVEGFLNPRMPLSCLPKESTVKITFSNHVSGQENQVLSQQDRMSTDCVKFYIHAIGKTREVIIKCRELHKEGNMLCVFGFKGETIKDAVCRDGRFLPLLENSSWRLVYNLDSIIESTQLVDQLEGKLFQVEVENRSGVSVAATPSATWNSESEKSSLRVLKEYIVEEYPSLKRERENFRENLEEEMKTTKKSKSALVTLHRTNFRKQTNSSFLIKTHKLLSRVSESVGHLRWDNNGNVGSATCFVFAQSFVFTCQHVIRDMVGPGVEPRWWADVIGRCAWVTFSYEEFETKDHDRFDFEPWFEISDTTLDYAVLKLKENGGEAPPGLYNGTAPPPPNGLVYIVGHPEGESKCTDRCVVIPQSARGEAGQRNEEGSVPEPDCGPSFVHMYSQNSFQEDLHNPDVGTCDTSFYQGFSGSPVFDSNGSLVAMHTAGFFDQHRLIEFGSAMRSILSHIKHNYKEWYEQVCAHQQEVEMLSQE</sequence>
<dbReference type="AlphaFoldDB" id="A0A6P6DPF5"/>
<dbReference type="Proteomes" id="UP000515203">
    <property type="component" value="Unplaced"/>
</dbReference>
<name>A0A6P6DPF5_OCTDE</name>
<accession>A0A6P6DPF5</accession>
<evidence type="ECO:0000313" key="2">
    <source>
        <dbReference type="Proteomes" id="UP000515203"/>
    </source>
</evidence>
<dbReference type="GO" id="GO:0005634">
    <property type="term" value="C:nucleus"/>
    <property type="evidence" value="ECO:0007669"/>
    <property type="project" value="TreeGrafter"/>
</dbReference>
<dbReference type="Gene3D" id="2.40.10.120">
    <property type="match status" value="1"/>
</dbReference>
<dbReference type="OrthoDB" id="10025068at2759"/>
<organism evidence="2 3">
    <name type="scientific">Octodon degus</name>
    <name type="common">Degu</name>
    <name type="synonym">Sciurus degus</name>
    <dbReference type="NCBI Taxonomy" id="10160"/>
    <lineage>
        <taxon>Eukaryota</taxon>
        <taxon>Metazoa</taxon>
        <taxon>Chordata</taxon>
        <taxon>Craniata</taxon>
        <taxon>Vertebrata</taxon>
        <taxon>Euteleostomi</taxon>
        <taxon>Mammalia</taxon>
        <taxon>Eutheria</taxon>
        <taxon>Euarchontoglires</taxon>
        <taxon>Glires</taxon>
        <taxon>Rodentia</taxon>
        <taxon>Hystricomorpha</taxon>
        <taxon>Octodontidae</taxon>
        <taxon>Octodon</taxon>
    </lineage>
</organism>
<dbReference type="GO" id="GO:0000785">
    <property type="term" value="C:chromatin"/>
    <property type="evidence" value="ECO:0007669"/>
    <property type="project" value="TreeGrafter"/>
</dbReference>
<dbReference type="SUPFAM" id="SSF50494">
    <property type="entry name" value="Trypsin-like serine proteases"/>
    <property type="match status" value="1"/>
</dbReference>
<proteinExistence type="predicted"/>
<reference evidence="3" key="1">
    <citation type="submission" date="2025-08" db="UniProtKB">
        <authorList>
            <consortium name="RefSeq"/>
        </authorList>
    </citation>
    <scope>IDENTIFICATION</scope>
</reference>
<gene>
    <name evidence="3" type="primary">LOC101575421</name>
</gene>
<dbReference type="FunCoup" id="A0A6P6DPF5">
    <property type="interactions" value="1730"/>
</dbReference>
<dbReference type="PANTHER" id="PTHR14389:SF14">
    <property type="entry name" value="SERINE PROTEASE FAM111A"/>
    <property type="match status" value="1"/>
</dbReference>
<dbReference type="InterPro" id="IPR009003">
    <property type="entry name" value="Peptidase_S1_PA"/>
</dbReference>